<comment type="caution">
    <text evidence="1">The sequence shown here is derived from an EMBL/GenBank/DDBJ whole genome shotgun (WGS) entry which is preliminary data.</text>
</comment>
<evidence type="ECO:0000313" key="2">
    <source>
        <dbReference type="Proteomes" id="UP001057402"/>
    </source>
</evidence>
<accession>A0ACB9P069</accession>
<name>A0ACB9P069_9MYRT</name>
<protein>
    <submittedName>
        <fullName evidence="1">Uncharacterized protein</fullName>
    </submittedName>
</protein>
<proteinExistence type="predicted"/>
<dbReference type="EMBL" id="CM042886">
    <property type="protein sequence ID" value="KAI4341194.1"/>
    <property type="molecule type" value="Genomic_DNA"/>
</dbReference>
<sequence>MEGNGAVQTAVGSVDLKGKIWGESKIVWSIILPTVVARVTSYSTSLVTQVWIGHINKVELAAFGLIMSVLVLFTNGIILGMSSATETFCGQAFGAKQNNMMGIYLQRSWIVNVATVTILLSVSSGVMLCLELWYQAILVLLAGYLDDATVEISAFSFCMTINSLEFMICLSFLSAACIRVANELGRGNEEAAMFSVKVILTNSLIIGILFSILFLVFGKDIPRLLTSDIEVQEAMADLSYLLSISFLFNSIQPVFTGVAVGSGLQGRVAIINICCYYLVGLPVGLLLGFLANWGIKGLWIGLLLGIAVQTMVLGLMIWRTNWQEQVDKVSNRLNQWLLEPSTENDEASVPSS</sequence>
<dbReference type="Proteomes" id="UP001057402">
    <property type="component" value="Chromosome 7"/>
</dbReference>
<keyword evidence="2" id="KW-1185">Reference proteome</keyword>
<gene>
    <name evidence="1" type="ORF">MLD38_025949</name>
</gene>
<reference evidence="2" key="1">
    <citation type="journal article" date="2023" name="Front. Plant Sci.">
        <title>Chromosomal-level genome assembly of Melastoma candidum provides insights into trichome evolution.</title>
        <authorList>
            <person name="Zhong Y."/>
            <person name="Wu W."/>
            <person name="Sun C."/>
            <person name="Zou P."/>
            <person name="Liu Y."/>
            <person name="Dai S."/>
            <person name="Zhou R."/>
        </authorList>
    </citation>
    <scope>NUCLEOTIDE SEQUENCE [LARGE SCALE GENOMIC DNA]</scope>
</reference>
<evidence type="ECO:0000313" key="1">
    <source>
        <dbReference type="EMBL" id="KAI4341194.1"/>
    </source>
</evidence>
<organism evidence="1 2">
    <name type="scientific">Melastoma candidum</name>
    <dbReference type="NCBI Taxonomy" id="119954"/>
    <lineage>
        <taxon>Eukaryota</taxon>
        <taxon>Viridiplantae</taxon>
        <taxon>Streptophyta</taxon>
        <taxon>Embryophyta</taxon>
        <taxon>Tracheophyta</taxon>
        <taxon>Spermatophyta</taxon>
        <taxon>Magnoliopsida</taxon>
        <taxon>eudicotyledons</taxon>
        <taxon>Gunneridae</taxon>
        <taxon>Pentapetalae</taxon>
        <taxon>rosids</taxon>
        <taxon>malvids</taxon>
        <taxon>Myrtales</taxon>
        <taxon>Melastomataceae</taxon>
        <taxon>Melastomatoideae</taxon>
        <taxon>Melastomateae</taxon>
        <taxon>Melastoma</taxon>
    </lineage>
</organism>